<evidence type="ECO:0000256" key="13">
    <source>
        <dbReference type="ARBA" id="ARBA00023180"/>
    </source>
</evidence>
<keyword evidence="10" id="KW-0333">Golgi apparatus</keyword>
<keyword evidence="6" id="KW-0479">Metal-binding</keyword>
<dbReference type="GO" id="GO:0016020">
    <property type="term" value="C:membrane"/>
    <property type="evidence" value="ECO:0007669"/>
    <property type="project" value="InterPro"/>
</dbReference>
<keyword evidence="12" id="KW-1015">Disulfide bond</keyword>
<dbReference type="GO" id="GO:0015012">
    <property type="term" value="P:heparan sulfate proteoglycan biosynthetic process"/>
    <property type="evidence" value="ECO:0007669"/>
    <property type="project" value="TreeGrafter"/>
</dbReference>
<reference evidence="15 16" key="1">
    <citation type="submission" date="2017-06" db="EMBL/GenBank/DDBJ databases">
        <title>Genome sequencing of cyanobaciteial culture collection at National Institute for Environmental Studies (NIES).</title>
        <authorList>
            <person name="Hirose Y."/>
            <person name="Shimura Y."/>
            <person name="Fujisawa T."/>
            <person name="Nakamura Y."/>
            <person name="Kawachi M."/>
        </authorList>
    </citation>
    <scope>NUCLEOTIDE SEQUENCE [LARGE SCALE GENOMIC DNA]</scope>
    <source>
        <strain evidence="15 16">NIES-2135</strain>
    </source>
</reference>
<dbReference type="InterPro" id="IPR043538">
    <property type="entry name" value="XYLT"/>
</dbReference>
<evidence type="ECO:0000256" key="6">
    <source>
        <dbReference type="ARBA" id="ARBA00022723"/>
    </source>
</evidence>
<dbReference type="EMBL" id="AP018203">
    <property type="protein sequence ID" value="BAY54552.1"/>
    <property type="molecule type" value="Genomic_DNA"/>
</dbReference>
<dbReference type="InterPro" id="IPR003406">
    <property type="entry name" value="Glyco_trans_14"/>
</dbReference>
<dbReference type="Pfam" id="PF02485">
    <property type="entry name" value="Branch"/>
    <property type="match status" value="1"/>
</dbReference>
<dbReference type="AlphaFoldDB" id="A0A1Z4JCR9"/>
<evidence type="ECO:0000256" key="1">
    <source>
        <dbReference type="ARBA" id="ARBA00004323"/>
    </source>
</evidence>
<dbReference type="PANTHER" id="PTHR46025">
    <property type="entry name" value="XYLOSYLTRANSFERASE OXT"/>
    <property type="match status" value="1"/>
</dbReference>
<keyword evidence="7" id="KW-0256">Endoplasmic reticulum</keyword>
<keyword evidence="3" id="KW-0328">Glycosyltransferase</keyword>
<evidence type="ECO:0000256" key="9">
    <source>
        <dbReference type="ARBA" id="ARBA00022989"/>
    </source>
</evidence>
<dbReference type="GO" id="GO:0030158">
    <property type="term" value="F:protein xylosyltransferase activity"/>
    <property type="evidence" value="ECO:0007669"/>
    <property type="project" value="InterPro"/>
</dbReference>
<evidence type="ECO:0000256" key="7">
    <source>
        <dbReference type="ARBA" id="ARBA00022824"/>
    </source>
</evidence>
<dbReference type="PANTHER" id="PTHR46025:SF3">
    <property type="entry name" value="XYLOSYLTRANSFERASE OXT"/>
    <property type="match status" value="1"/>
</dbReference>
<gene>
    <name evidence="15" type="ORF">NIES2135_13690</name>
</gene>
<accession>A0A1Z4JCR9</accession>
<proteinExistence type="predicted"/>
<evidence type="ECO:0000313" key="16">
    <source>
        <dbReference type="Proteomes" id="UP000217895"/>
    </source>
</evidence>
<evidence type="ECO:0000256" key="8">
    <source>
        <dbReference type="ARBA" id="ARBA00022968"/>
    </source>
</evidence>
<keyword evidence="11" id="KW-0472">Membrane</keyword>
<evidence type="ECO:0000256" key="3">
    <source>
        <dbReference type="ARBA" id="ARBA00022676"/>
    </source>
</evidence>
<evidence type="ECO:0000256" key="12">
    <source>
        <dbReference type="ARBA" id="ARBA00023157"/>
    </source>
</evidence>
<evidence type="ECO:0000256" key="10">
    <source>
        <dbReference type="ARBA" id="ARBA00023034"/>
    </source>
</evidence>
<keyword evidence="5" id="KW-0812">Transmembrane</keyword>
<comment type="subcellular location">
    <subcellularLocation>
        <location evidence="2">Endoplasmic reticulum membrane</location>
        <topology evidence="2">Single-pass type II membrane protein</topology>
    </subcellularLocation>
    <subcellularLocation>
        <location evidence="1">Golgi apparatus membrane</location>
        <topology evidence="1">Single-pass type II membrane protein</topology>
    </subcellularLocation>
</comment>
<organism evidence="15 16">
    <name type="scientific">Leptolyngbya boryana NIES-2135</name>
    <dbReference type="NCBI Taxonomy" id="1973484"/>
    <lineage>
        <taxon>Bacteria</taxon>
        <taxon>Bacillati</taxon>
        <taxon>Cyanobacteriota</taxon>
        <taxon>Cyanophyceae</taxon>
        <taxon>Leptolyngbyales</taxon>
        <taxon>Leptolyngbyaceae</taxon>
        <taxon>Leptolyngbya group</taxon>
        <taxon>Leptolyngbya</taxon>
    </lineage>
</organism>
<evidence type="ECO:0000256" key="2">
    <source>
        <dbReference type="ARBA" id="ARBA00004648"/>
    </source>
</evidence>
<evidence type="ECO:0000256" key="4">
    <source>
        <dbReference type="ARBA" id="ARBA00022679"/>
    </source>
</evidence>
<keyword evidence="16" id="KW-1185">Reference proteome</keyword>
<evidence type="ECO:0000313" key="15">
    <source>
        <dbReference type="EMBL" id="BAY54552.1"/>
    </source>
</evidence>
<evidence type="ECO:0000256" key="11">
    <source>
        <dbReference type="ARBA" id="ARBA00023136"/>
    </source>
</evidence>
<keyword evidence="9" id="KW-1133">Transmembrane helix</keyword>
<protein>
    <recommendedName>
        <fullName evidence="14">Peptide O-xylosyltransferase</fullName>
    </recommendedName>
</protein>
<dbReference type="GO" id="GO:0050650">
    <property type="term" value="P:chondroitin sulfate proteoglycan biosynthetic process"/>
    <property type="evidence" value="ECO:0007669"/>
    <property type="project" value="TreeGrafter"/>
</dbReference>
<keyword evidence="8" id="KW-0735">Signal-anchor</keyword>
<evidence type="ECO:0000256" key="5">
    <source>
        <dbReference type="ARBA" id="ARBA00022692"/>
    </source>
</evidence>
<dbReference type="GO" id="GO:0046872">
    <property type="term" value="F:metal ion binding"/>
    <property type="evidence" value="ECO:0007669"/>
    <property type="project" value="UniProtKB-KW"/>
</dbReference>
<evidence type="ECO:0000256" key="14">
    <source>
        <dbReference type="ARBA" id="ARBA00042865"/>
    </source>
</evidence>
<sequence length="311" mass="36076">MMRVCYLLQTHKSPEQVERLVRRIKSLSPTAQILISHDFTNCDLPRSTFEDLPNVDVIPSRGGRGSFEIVQSYLDAISWLLASGSDFSWLINLSGQDYPIRPLAEVEKSLSHSDYDGFVHHFEVFSKHSPWKRNEGYSRYHYQYRTLSRDLAEWQKEVLKPVKLLNYLQPFFRVNFSYGITLGLRTSSPFNQHFVCYGGSFLCTLSRPCVEYLHQYVQLNPDIVDYYKGVAIPDECFIQTILVNSQKFKLCNDSRRYFDFSQTRNGHPKILQSTDFPALMNSQADFARKFDLAVDRDVLDLIDTAIAPIRI</sequence>
<dbReference type="Proteomes" id="UP000217895">
    <property type="component" value="Chromosome"/>
</dbReference>
<keyword evidence="4" id="KW-0808">Transferase</keyword>
<keyword evidence="13" id="KW-0325">Glycoprotein</keyword>
<name>A0A1Z4JCR9_LEPBY</name>